<evidence type="ECO:0000313" key="1">
    <source>
        <dbReference type="EMBL" id="AHW62668.1"/>
    </source>
</evidence>
<dbReference type="Gene3D" id="3.40.50.1240">
    <property type="entry name" value="Phosphoglycerate mutase-like"/>
    <property type="match status" value="1"/>
</dbReference>
<protein>
    <submittedName>
        <fullName evidence="1">Putative 2,3-bisphosphoglycerate-dependent phosphoglycerate mutase</fullName>
    </submittedName>
</protein>
<evidence type="ECO:0000313" key="2">
    <source>
        <dbReference type="Proteomes" id="UP000023703"/>
    </source>
</evidence>
<dbReference type="STRING" id="1404245.CGLY_01100"/>
<gene>
    <name evidence="1" type="ORF">CGLY_01100</name>
</gene>
<dbReference type="eggNOG" id="COG0406">
    <property type="taxonomic scope" value="Bacteria"/>
</dbReference>
<dbReference type="InterPro" id="IPR013078">
    <property type="entry name" value="His_Pase_superF_clade-1"/>
</dbReference>
<dbReference type="AlphaFoldDB" id="X5DHZ3"/>
<dbReference type="RefSeq" id="WP_038545357.1">
    <property type="nucleotide sequence ID" value="NZ_CP006842.1"/>
</dbReference>
<proteinExistence type="predicted"/>
<dbReference type="Proteomes" id="UP000023703">
    <property type="component" value="Chromosome"/>
</dbReference>
<dbReference type="KEGG" id="cgy:CGLY_01100"/>
<dbReference type="GO" id="GO:0016791">
    <property type="term" value="F:phosphatase activity"/>
    <property type="evidence" value="ECO:0007669"/>
    <property type="project" value="TreeGrafter"/>
</dbReference>
<dbReference type="GO" id="GO:0005737">
    <property type="term" value="C:cytoplasm"/>
    <property type="evidence" value="ECO:0007669"/>
    <property type="project" value="TreeGrafter"/>
</dbReference>
<dbReference type="OrthoDB" id="5296884at2"/>
<dbReference type="InterPro" id="IPR029033">
    <property type="entry name" value="His_PPase_superfam"/>
</dbReference>
<dbReference type="CDD" id="cd07067">
    <property type="entry name" value="HP_PGM_like"/>
    <property type="match status" value="1"/>
</dbReference>
<keyword evidence="2" id="KW-1185">Reference proteome</keyword>
<reference evidence="1 2" key="1">
    <citation type="journal article" date="2015" name="Int. J. Syst. Evol. Microbiol.">
        <title>Revisiting Corynebacterium glyciniphilum (ex Kubota et al., 1972) sp. nov., nom. rev., isolated from putrefied banana.</title>
        <authorList>
            <person name="Al-Dilaimi A."/>
            <person name="Bednarz H."/>
            <person name="Lomker A."/>
            <person name="Niehaus K."/>
            <person name="Kalinowski J."/>
            <person name="Ruckert C."/>
        </authorList>
    </citation>
    <scope>NUCLEOTIDE SEQUENCE [LARGE SCALE GENOMIC DNA]</scope>
    <source>
        <strain evidence="1">AJ 3170</strain>
    </source>
</reference>
<dbReference type="HOGENOM" id="CLU_033323_9_5_11"/>
<dbReference type="PANTHER" id="PTHR48100">
    <property type="entry name" value="BROAD-SPECIFICITY PHOSPHATASE YOR283W-RELATED"/>
    <property type="match status" value="1"/>
</dbReference>
<dbReference type="InterPro" id="IPR050275">
    <property type="entry name" value="PGM_Phosphatase"/>
</dbReference>
<dbReference type="SUPFAM" id="SSF53254">
    <property type="entry name" value="Phosphoglycerate mutase-like"/>
    <property type="match status" value="1"/>
</dbReference>
<dbReference type="Pfam" id="PF00300">
    <property type="entry name" value="His_Phos_1"/>
    <property type="match status" value="1"/>
</dbReference>
<accession>X5DHZ3</accession>
<dbReference type="EMBL" id="CP006842">
    <property type="protein sequence ID" value="AHW62668.1"/>
    <property type="molecule type" value="Genomic_DNA"/>
</dbReference>
<dbReference type="PANTHER" id="PTHR48100:SF1">
    <property type="entry name" value="HISTIDINE PHOSPHATASE FAMILY PROTEIN-RELATED"/>
    <property type="match status" value="1"/>
</dbReference>
<dbReference type="SMART" id="SM00855">
    <property type="entry name" value="PGAM"/>
    <property type="match status" value="1"/>
</dbReference>
<organism evidence="1 2">
    <name type="scientific">Corynebacterium glyciniphilum AJ 3170</name>
    <dbReference type="NCBI Taxonomy" id="1404245"/>
    <lineage>
        <taxon>Bacteria</taxon>
        <taxon>Bacillati</taxon>
        <taxon>Actinomycetota</taxon>
        <taxon>Actinomycetes</taxon>
        <taxon>Mycobacteriales</taxon>
        <taxon>Corynebacteriaceae</taxon>
        <taxon>Corynebacterium</taxon>
    </lineage>
</organism>
<sequence length="207" mass="22710">MRQLYVVTHPEATHHVDGLVGGWFDSALTTRGRQDAARIADAVKSYGCADGAVLVASDLTRCRETAAPVAAGLGVKARFLPALREKSYGEGEGRPDAWFRERFTPPPAVGERLGHDEGMGAETMENFARRVYTCMGEVLAARQPDTVVVTHGGTATMVVAHWLRLPIDALEYARFRVTPGSISVLQEDDYFHNRTLVSMNETRHLAD</sequence>
<name>X5DHZ3_9CORY</name>